<protein>
    <recommendedName>
        <fullName evidence="14">Polyamine-modulated factor 1</fullName>
    </recommendedName>
</protein>
<keyword evidence="8" id="KW-0131">Cell cycle</keyword>
<comment type="subcellular location">
    <subcellularLocation>
        <location evidence="2">Chromosome</location>
        <location evidence="2">Centromere</location>
        <location evidence="2">Kinetochore</location>
    </subcellularLocation>
    <subcellularLocation>
        <location evidence="1">Nucleus</location>
    </subcellularLocation>
</comment>
<keyword evidence="9" id="KW-0137">Centromere</keyword>
<accession>A0ABD1IV73</accession>
<keyword evidence="6" id="KW-0995">Kinetochore</keyword>
<evidence type="ECO:0008006" key="14">
    <source>
        <dbReference type="Google" id="ProtNLM"/>
    </source>
</evidence>
<keyword evidence="5" id="KW-0498">Mitosis</keyword>
<feature type="region of interest" description="Disordered" evidence="11">
    <location>
        <begin position="1"/>
        <end position="31"/>
    </location>
</feature>
<evidence type="ECO:0000256" key="5">
    <source>
        <dbReference type="ARBA" id="ARBA00022776"/>
    </source>
</evidence>
<sequence>MDGNAVENTQPTDSTGKQTSTSDDVSATTTDKCARLAPQGNRLKIFNKVVEKSLQRLIADASFHRFAQSFHPFYKENPEKTKQIHQQFIASLQKHIQDDINKVVEECELQCKLEELDRLCDLAKENTEDAWRPSGVPEQDISSFLMPYYKKQELIMKRELEKLRRENAELAKKVQDGRGAIASMEQRIAAAVDEWKAPLEDLRVCISAICPEEPFDEF</sequence>
<organism evidence="12 13">
    <name type="scientific">Coilia grayii</name>
    <name type="common">Gray's grenadier anchovy</name>
    <dbReference type="NCBI Taxonomy" id="363190"/>
    <lineage>
        <taxon>Eukaryota</taxon>
        <taxon>Metazoa</taxon>
        <taxon>Chordata</taxon>
        <taxon>Craniata</taxon>
        <taxon>Vertebrata</taxon>
        <taxon>Euteleostomi</taxon>
        <taxon>Actinopterygii</taxon>
        <taxon>Neopterygii</taxon>
        <taxon>Teleostei</taxon>
        <taxon>Clupei</taxon>
        <taxon>Clupeiformes</taxon>
        <taxon>Clupeoidei</taxon>
        <taxon>Engraulidae</taxon>
        <taxon>Coilinae</taxon>
        <taxon>Coilia</taxon>
    </lineage>
</organism>
<evidence type="ECO:0000256" key="7">
    <source>
        <dbReference type="ARBA" id="ARBA00023242"/>
    </source>
</evidence>
<dbReference type="InterPro" id="IPR007128">
    <property type="entry name" value="PMF1/Nnf1"/>
</dbReference>
<comment type="caution">
    <text evidence="12">The sequence shown here is derived from an EMBL/GenBank/DDBJ whole genome shotgun (WGS) entry which is preliminary data.</text>
</comment>
<name>A0ABD1IV73_9TELE</name>
<keyword evidence="4" id="KW-0132">Cell division</keyword>
<dbReference type="Pfam" id="PF03980">
    <property type="entry name" value="Nnf1"/>
    <property type="match status" value="1"/>
</dbReference>
<keyword evidence="10" id="KW-0175">Coiled coil</keyword>
<evidence type="ECO:0000256" key="9">
    <source>
        <dbReference type="ARBA" id="ARBA00023328"/>
    </source>
</evidence>
<dbReference type="EMBL" id="JBHFQA010000024">
    <property type="protein sequence ID" value="KAL2077841.1"/>
    <property type="molecule type" value="Genomic_DNA"/>
</dbReference>
<dbReference type="Proteomes" id="UP001591681">
    <property type="component" value="Unassembled WGS sequence"/>
</dbReference>
<evidence type="ECO:0000256" key="1">
    <source>
        <dbReference type="ARBA" id="ARBA00004123"/>
    </source>
</evidence>
<evidence type="ECO:0000256" key="8">
    <source>
        <dbReference type="ARBA" id="ARBA00023306"/>
    </source>
</evidence>
<gene>
    <name evidence="12" type="ORF">ACEWY4_027345</name>
</gene>
<evidence type="ECO:0000256" key="11">
    <source>
        <dbReference type="SAM" id="MobiDB-lite"/>
    </source>
</evidence>
<evidence type="ECO:0000313" key="13">
    <source>
        <dbReference type="Proteomes" id="UP001591681"/>
    </source>
</evidence>
<dbReference type="GO" id="GO:0051301">
    <property type="term" value="P:cell division"/>
    <property type="evidence" value="ECO:0007669"/>
    <property type="project" value="UniProtKB-KW"/>
</dbReference>
<evidence type="ECO:0000256" key="10">
    <source>
        <dbReference type="SAM" id="Coils"/>
    </source>
</evidence>
<dbReference type="PANTHER" id="PTHR15459">
    <property type="entry name" value="POLYAMINE-MODULATED FACTOR 1"/>
    <property type="match status" value="1"/>
</dbReference>
<reference evidence="12 13" key="1">
    <citation type="submission" date="2024-09" db="EMBL/GenBank/DDBJ databases">
        <title>A chromosome-level genome assembly of Gray's grenadier anchovy, Coilia grayii.</title>
        <authorList>
            <person name="Fu Z."/>
        </authorList>
    </citation>
    <scope>NUCLEOTIDE SEQUENCE [LARGE SCALE GENOMIC DNA]</scope>
    <source>
        <strain evidence="12">G4</strain>
        <tissue evidence="12">Muscle</tissue>
    </source>
</reference>
<feature type="coiled-coil region" evidence="10">
    <location>
        <begin position="149"/>
        <end position="180"/>
    </location>
</feature>
<evidence type="ECO:0000313" key="12">
    <source>
        <dbReference type="EMBL" id="KAL2077841.1"/>
    </source>
</evidence>
<evidence type="ECO:0000256" key="2">
    <source>
        <dbReference type="ARBA" id="ARBA00004629"/>
    </source>
</evidence>
<proteinExistence type="predicted"/>
<evidence type="ECO:0000256" key="3">
    <source>
        <dbReference type="ARBA" id="ARBA00022454"/>
    </source>
</evidence>
<dbReference type="AlphaFoldDB" id="A0ABD1IV73"/>
<keyword evidence="13" id="KW-1185">Reference proteome</keyword>
<keyword evidence="7" id="KW-0539">Nucleus</keyword>
<dbReference type="GO" id="GO:0000776">
    <property type="term" value="C:kinetochore"/>
    <property type="evidence" value="ECO:0007669"/>
    <property type="project" value="UniProtKB-KW"/>
</dbReference>
<evidence type="ECO:0000256" key="6">
    <source>
        <dbReference type="ARBA" id="ARBA00022838"/>
    </source>
</evidence>
<dbReference type="PANTHER" id="PTHR15459:SF3">
    <property type="entry name" value="POLYAMINE-MODULATED FACTOR 1"/>
    <property type="match status" value="1"/>
</dbReference>
<keyword evidence="3" id="KW-0158">Chromosome</keyword>
<dbReference type="GO" id="GO:0005634">
    <property type="term" value="C:nucleus"/>
    <property type="evidence" value="ECO:0007669"/>
    <property type="project" value="UniProtKB-SubCell"/>
</dbReference>
<evidence type="ECO:0000256" key="4">
    <source>
        <dbReference type="ARBA" id="ARBA00022618"/>
    </source>
</evidence>
<feature type="compositionally biased region" description="Polar residues" evidence="11">
    <location>
        <begin position="1"/>
        <end position="18"/>
    </location>
</feature>
<feature type="compositionally biased region" description="Low complexity" evidence="11">
    <location>
        <begin position="19"/>
        <end position="31"/>
    </location>
</feature>